<feature type="signal peptide" evidence="2">
    <location>
        <begin position="1"/>
        <end position="31"/>
    </location>
</feature>
<evidence type="ECO:0008006" key="5">
    <source>
        <dbReference type="Google" id="ProtNLM"/>
    </source>
</evidence>
<proteinExistence type="inferred from homology"/>
<feature type="chain" id="PRO_5042146263" description="Heme-binding protein 2" evidence="2">
    <location>
        <begin position="32"/>
        <end position="236"/>
    </location>
</feature>
<dbReference type="InterPro" id="IPR011256">
    <property type="entry name" value="Reg_factor_effector_dom_sf"/>
</dbReference>
<dbReference type="PANTHER" id="PTHR11220:SF1">
    <property type="entry name" value="HEME-BINDING PROTEIN 2"/>
    <property type="match status" value="1"/>
</dbReference>
<organism evidence="3 4">
    <name type="scientific">Elysia crispata</name>
    <name type="common">lettuce slug</name>
    <dbReference type="NCBI Taxonomy" id="231223"/>
    <lineage>
        <taxon>Eukaryota</taxon>
        <taxon>Metazoa</taxon>
        <taxon>Spiralia</taxon>
        <taxon>Lophotrochozoa</taxon>
        <taxon>Mollusca</taxon>
        <taxon>Gastropoda</taxon>
        <taxon>Heterobranchia</taxon>
        <taxon>Euthyneura</taxon>
        <taxon>Panpulmonata</taxon>
        <taxon>Sacoglossa</taxon>
        <taxon>Placobranchoidea</taxon>
        <taxon>Plakobranchidae</taxon>
        <taxon>Elysia</taxon>
    </lineage>
</organism>
<dbReference type="Proteomes" id="UP001283361">
    <property type="component" value="Unassembled WGS sequence"/>
</dbReference>
<comment type="caution">
    <text evidence="3">The sequence shown here is derived from an EMBL/GenBank/DDBJ whole genome shotgun (WGS) entry which is preliminary data.</text>
</comment>
<sequence length="236" mass="26953">MFGRRVSGHAGVLTIARLAAVVFLCSSHVSSLPNFHSPYLKNFRIHEDEMKPVSYEKPDFCHDLDCPEYKVVLKTKDYEEREYGPSGWISTHLEGVDYSEAIEAMFYKLFDYIQGKNAKKETIAMTAPVLNRVIPGPGPACKSNFTMYFYLSPSVKNPPEPTDKTVVLTTLPEQRVFTRYFGGFAKESDYLENAEALGKALIRDSKDFDSSFFYTAGYDSPFKILFRHNEVWYIAK</sequence>
<comment type="similarity">
    <text evidence="1">Belongs to the HEBP family.</text>
</comment>
<dbReference type="EMBL" id="JAWDGP010007058">
    <property type="protein sequence ID" value="KAK3730758.1"/>
    <property type="molecule type" value="Genomic_DNA"/>
</dbReference>
<dbReference type="Pfam" id="PF04832">
    <property type="entry name" value="SOUL"/>
    <property type="match status" value="1"/>
</dbReference>
<keyword evidence="4" id="KW-1185">Reference proteome</keyword>
<evidence type="ECO:0000313" key="4">
    <source>
        <dbReference type="Proteomes" id="UP001283361"/>
    </source>
</evidence>
<keyword evidence="2" id="KW-0732">Signal</keyword>
<dbReference type="FunFam" id="3.20.80.10:FF:000015">
    <property type="entry name" value="Heme-binding protein soul2"/>
    <property type="match status" value="1"/>
</dbReference>
<accession>A0AAE0Y408</accession>
<evidence type="ECO:0000313" key="3">
    <source>
        <dbReference type="EMBL" id="KAK3730758.1"/>
    </source>
</evidence>
<dbReference type="PANTHER" id="PTHR11220">
    <property type="entry name" value="HEME-BINDING PROTEIN-RELATED"/>
    <property type="match status" value="1"/>
</dbReference>
<dbReference type="AlphaFoldDB" id="A0AAE0Y408"/>
<dbReference type="InterPro" id="IPR006917">
    <property type="entry name" value="SOUL_heme-bd"/>
</dbReference>
<evidence type="ECO:0000256" key="1">
    <source>
        <dbReference type="ARBA" id="ARBA00009817"/>
    </source>
</evidence>
<evidence type="ECO:0000256" key="2">
    <source>
        <dbReference type="SAM" id="SignalP"/>
    </source>
</evidence>
<gene>
    <name evidence="3" type="ORF">RRG08_015675</name>
</gene>
<dbReference type="Gene3D" id="3.20.80.10">
    <property type="entry name" value="Regulatory factor, effector binding domain"/>
    <property type="match status" value="1"/>
</dbReference>
<name>A0AAE0Y408_9GAST</name>
<reference evidence="3" key="1">
    <citation type="journal article" date="2023" name="G3 (Bethesda)">
        <title>A reference genome for the long-term kleptoplast-retaining sea slug Elysia crispata morphotype clarki.</title>
        <authorList>
            <person name="Eastman K.E."/>
            <person name="Pendleton A.L."/>
            <person name="Shaikh M.A."/>
            <person name="Suttiyut T."/>
            <person name="Ogas R."/>
            <person name="Tomko P."/>
            <person name="Gavelis G."/>
            <person name="Widhalm J.R."/>
            <person name="Wisecaver J.H."/>
        </authorList>
    </citation>
    <scope>NUCLEOTIDE SEQUENCE</scope>
    <source>
        <strain evidence="3">ECLA1</strain>
    </source>
</reference>
<protein>
    <recommendedName>
        <fullName evidence="5">Heme-binding protein 2</fullName>
    </recommendedName>
</protein>
<dbReference type="SUPFAM" id="SSF55136">
    <property type="entry name" value="Probable bacterial effector-binding domain"/>
    <property type="match status" value="1"/>
</dbReference>